<dbReference type="InterPro" id="IPR002110">
    <property type="entry name" value="Ankyrin_rpt"/>
</dbReference>
<dbReference type="PANTHER" id="PTHR24186:SF37">
    <property type="entry name" value="PGG DOMAIN-CONTAINING PROTEIN"/>
    <property type="match status" value="1"/>
</dbReference>
<feature type="transmembrane region" description="Helical" evidence="8">
    <location>
        <begin position="645"/>
        <end position="668"/>
    </location>
</feature>
<evidence type="ECO:0000256" key="1">
    <source>
        <dbReference type="ARBA" id="ARBA00004141"/>
    </source>
</evidence>
<evidence type="ECO:0000313" key="10">
    <source>
        <dbReference type="EMBL" id="KAG6749278.1"/>
    </source>
</evidence>
<feature type="repeat" description="ANK" evidence="7">
    <location>
        <begin position="137"/>
        <end position="169"/>
    </location>
</feature>
<evidence type="ECO:0000256" key="4">
    <source>
        <dbReference type="ARBA" id="ARBA00022989"/>
    </source>
</evidence>
<feature type="domain" description="PGG" evidence="9">
    <location>
        <begin position="294"/>
        <end position="404"/>
    </location>
</feature>
<evidence type="ECO:0000256" key="2">
    <source>
        <dbReference type="ARBA" id="ARBA00022692"/>
    </source>
</evidence>
<feature type="transmembrane region" description="Helical" evidence="8">
    <location>
        <begin position="592"/>
        <end position="610"/>
    </location>
</feature>
<feature type="transmembrane region" description="Helical" evidence="8">
    <location>
        <begin position="386"/>
        <end position="405"/>
    </location>
</feature>
<feature type="domain" description="PGG" evidence="9">
    <location>
        <begin position="536"/>
        <end position="610"/>
    </location>
</feature>
<dbReference type="PROSITE" id="PS50088">
    <property type="entry name" value="ANK_REPEAT"/>
    <property type="match status" value="3"/>
</dbReference>
<evidence type="ECO:0000256" key="8">
    <source>
        <dbReference type="SAM" id="Phobius"/>
    </source>
</evidence>
<protein>
    <recommendedName>
        <fullName evidence="9">PGG domain-containing protein</fullName>
    </recommendedName>
</protein>
<feature type="repeat" description="ANK" evidence="7">
    <location>
        <begin position="103"/>
        <end position="125"/>
    </location>
</feature>
<feature type="transmembrane region" description="Helical" evidence="8">
    <location>
        <begin position="417"/>
        <end position="437"/>
    </location>
</feature>
<feature type="repeat" description="ANK" evidence="7">
    <location>
        <begin position="69"/>
        <end position="101"/>
    </location>
</feature>
<keyword evidence="3" id="KW-0677">Repeat</keyword>
<evidence type="ECO:0000256" key="7">
    <source>
        <dbReference type="PROSITE-ProRule" id="PRU00023"/>
    </source>
</evidence>
<organism evidence="10 11">
    <name type="scientific">Populus tomentosa</name>
    <name type="common">Chinese white poplar</name>
    <dbReference type="NCBI Taxonomy" id="118781"/>
    <lineage>
        <taxon>Eukaryota</taxon>
        <taxon>Viridiplantae</taxon>
        <taxon>Streptophyta</taxon>
        <taxon>Embryophyta</taxon>
        <taxon>Tracheophyta</taxon>
        <taxon>Spermatophyta</taxon>
        <taxon>Magnoliopsida</taxon>
        <taxon>eudicotyledons</taxon>
        <taxon>Gunneridae</taxon>
        <taxon>Pentapetalae</taxon>
        <taxon>rosids</taxon>
        <taxon>fabids</taxon>
        <taxon>Malpighiales</taxon>
        <taxon>Salicaceae</taxon>
        <taxon>Saliceae</taxon>
        <taxon>Populus</taxon>
    </lineage>
</organism>
<name>A0A8X7YAK4_POPTO</name>
<accession>A0A8X7YAK4</accession>
<evidence type="ECO:0000256" key="6">
    <source>
        <dbReference type="ARBA" id="ARBA00023136"/>
    </source>
</evidence>
<keyword evidence="2 8" id="KW-0812">Transmembrane</keyword>
<dbReference type="PROSITE" id="PS50297">
    <property type="entry name" value="ANK_REP_REGION"/>
    <property type="match status" value="3"/>
</dbReference>
<proteinExistence type="predicted"/>
<keyword evidence="6 8" id="KW-0472">Membrane</keyword>
<sequence length="703" mass="78219">MDSRLFDAILSGDIAAFRSLQAEDPLILDRISLNSTENPLHLSSLAGQLEITREVACQKPAFARELNQDGFSPIHIASSNGPVELARELLRVGYDICLLKGKDGKTPLHFAAMKGRVDIVQELVRACPQSVKEVTTCGETVLHVAVKSNQVEAVKVLLEEIKKLDMMEIVNWKDKDGNTIMHLATLRKQHETIRLLIGREAIAYGVEVNSINASGFTAKDVLDFILQSGGEYNDISILEMFQQAGAMKAMDITTNPASTFQVEVKNINKNVNHTWRNSRPWNLWKELKLEIEESSTETQNALMVVATLIATVTYQAILSPPSGFWSAESRRSQSINSVQKRDLLPGEAVMSGDPEVFAVFTVFNAVGFFASIAMISLLTSGFPLRAGLRLAILSMTATYVIAVIYMSPTERKTIDAVVWSVGLLVLAESARFMIWILKKWGVLPLKKTRTSADRNPAMVSSKDQFPTAFVNSVNLSIQYILHLSLLHPCLHIARFSMLFLASYKPSYYLEALSWDRLGEWQEYNVTKLAAGANSPSPGGENNEEQNHAAARAIYDSQKTPFYVFLISNTLAFSSSLLVITSLTYGFPFHFEIWVATASMMVTYASAIYAVTPHESESEHFDRYTLNKASVPFITRAIYAFQKPPYYVFLMSSTLAFTALLLVIPSLTYELPFHYGIWVATASMMVTYASAIVAVTHQETVHFH</sequence>
<reference evidence="10" key="1">
    <citation type="journal article" date="2020" name="bioRxiv">
        <title>Hybrid origin of Populus tomentosa Carr. identified through genome sequencing and phylogenomic analysis.</title>
        <authorList>
            <person name="An X."/>
            <person name="Gao K."/>
            <person name="Chen Z."/>
            <person name="Li J."/>
            <person name="Yang X."/>
            <person name="Yang X."/>
            <person name="Zhou J."/>
            <person name="Guo T."/>
            <person name="Zhao T."/>
            <person name="Huang S."/>
            <person name="Miao D."/>
            <person name="Khan W.U."/>
            <person name="Rao P."/>
            <person name="Ye M."/>
            <person name="Lei B."/>
            <person name="Liao W."/>
            <person name="Wang J."/>
            <person name="Ji L."/>
            <person name="Li Y."/>
            <person name="Guo B."/>
            <person name="Mustafa N.S."/>
            <person name="Li S."/>
            <person name="Yun Q."/>
            <person name="Keller S.R."/>
            <person name="Mao J."/>
            <person name="Zhang R."/>
            <person name="Strauss S.H."/>
        </authorList>
    </citation>
    <scope>NUCLEOTIDE SEQUENCE</scope>
    <source>
        <strain evidence="10">GM15</strain>
        <tissue evidence="10">Leaf</tissue>
    </source>
</reference>
<evidence type="ECO:0000256" key="3">
    <source>
        <dbReference type="ARBA" id="ARBA00022737"/>
    </source>
</evidence>
<feature type="transmembrane region" description="Helical" evidence="8">
    <location>
        <begin position="356"/>
        <end position="379"/>
    </location>
</feature>
<dbReference type="PANTHER" id="PTHR24186">
    <property type="entry name" value="PROTEIN PHOSPHATASE 1 REGULATORY SUBUNIT"/>
    <property type="match status" value="1"/>
</dbReference>
<dbReference type="InterPro" id="IPR026961">
    <property type="entry name" value="PGG_dom"/>
</dbReference>
<dbReference type="EMBL" id="JAAWWB010000027">
    <property type="protein sequence ID" value="KAG6749278.1"/>
    <property type="molecule type" value="Genomic_DNA"/>
</dbReference>
<feature type="transmembrane region" description="Helical" evidence="8">
    <location>
        <begin position="561"/>
        <end position="586"/>
    </location>
</feature>
<gene>
    <name evidence="10" type="ORF">POTOM_046321</name>
</gene>
<dbReference type="Pfam" id="PF13962">
    <property type="entry name" value="PGG"/>
    <property type="match status" value="2"/>
</dbReference>
<comment type="caution">
    <text evidence="10">The sequence shown here is derived from an EMBL/GenBank/DDBJ whole genome shotgun (WGS) entry which is preliminary data.</text>
</comment>
<dbReference type="AlphaFoldDB" id="A0A8X7YAK4"/>
<dbReference type="Proteomes" id="UP000886885">
    <property type="component" value="Chromosome 14A"/>
</dbReference>
<feature type="transmembrane region" description="Helical" evidence="8">
    <location>
        <begin position="674"/>
        <end position="694"/>
    </location>
</feature>
<dbReference type="OrthoDB" id="674805at2759"/>
<evidence type="ECO:0000256" key="5">
    <source>
        <dbReference type="ARBA" id="ARBA00023043"/>
    </source>
</evidence>
<dbReference type="GO" id="GO:0005886">
    <property type="term" value="C:plasma membrane"/>
    <property type="evidence" value="ECO:0007669"/>
    <property type="project" value="TreeGrafter"/>
</dbReference>
<dbReference type="SMART" id="SM00248">
    <property type="entry name" value="ANK"/>
    <property type="match status" value="5"/>
</dbReference>
<keyword evidence="5 7" id="KW-0040">ANK repeat</keyword>
<comment type="subcellular location">
    <subcellularLocation>
        <location evidence="1">Membrane</location>
        <topology evidence="1">Multi-pass membrane protein</topology>
    </subcellularLocation>
</comment>
<keyword evidence="11" id="KW-1185">Reference proteome</keyword>
<dbReference type="Pfam" id="PF12796">
    <property type="entry name" value="Ank_2"/>
    <property type="match status" value="1"/>
</dbReference>
<keyword evidence="4 8" id="KW-1133">Transmembrane helix</keyword>
<evidence type="ECO:0000259" key="9">
    <source>
        <dbReference type="Pfam" id="PF13962"/>
    </source>
</evidence>
<evidence type="ECO:0000313" key="11">
    <source>
        <dbReference type="Proteomes" id="UP000886885"/>
    </source>
</evidence>